<dbReference type="AlphaFoldDB" id="A0A5R8KKA0"/>
<dbReference type="InterPro" id="IPR014721">
    <property type="entry name" value="Ribsml_uS5_D2-typ_fold_subgr"/>
</dbReference>
<protein>
    <recommendedName>
        <fullName evidence="6 7">Ribonuclease P protein component</fullName>
        <shortName evidence="6">RNase P protein</shortName>
        <shortName evidence="6">RNaseP protein</shortName>
        <ecNumber evidence="6 7">3.1.26.5</ecNumber>
    </recommendedName>
    <alternativeName>
        <fullName evidence="6">Protein C5</fullName>
    </alternativeName>
</protein>
<comment type="similarity">
    <text evidence="6">Belongs to the RnpA family.</text>
</comment>
<evidence type="ECO:0000256" key="1">
    <source>
        <dbReference type="ARBA" id="ARBA00022694"/>
    </source>
</evidence>
<dbReference type="InterPro" id="IPR020568">
    <property type="entry name" value="Ribosomal_Su5_D2-typ_SF"/>
</dbReference>
<dbReference type="OrthoDB" id="9810867at2"/>
<comment type="function">
    <text evidence="6">RNaseP catalyzes the removal of the 5'-leader sequence from pre-tRNA to produce the mature 5'-terminus. It can also cleave other RNA substrates such as 4.5S RNA. The protein component plays an auxiliary but essential role in vivo by binding to the 5'-leader sequence and broadening the substrate specificity of the ribozyme.</text>
</comment>
<dbReference type="Pfam" id="PF00825">
    <property type="entry name" value="Ribonuclease_P"/>
    <property type="match status" value="1"/>
</dbReference>
<dbReference type="PANTHER" id="PTHR33992:SF1">
    <property type="entry name" value="RIBONUCLEASE P PROTEIN COMPONENT"/>
    <property type="match status" value="1"/>
</dbReference>
<comment type="catalytic activity">
    <reaction evidence="6">
        <text>Endonucleolytic cleavage of RNA, removing 5'-extranucleotides from tRNA precursor.</text>
        <dbReference type="EC" id="3.1.26.5"/>
    </reaction>
</comment>
<evidence type="ECO:0000256" key="2">
    <source>
        <dbReference type="ARBA" id="ARBA00022722"/>
    </source>
</evidence>
<dbReference type="GO" id="GO:0001682">
    <property type="term" value="P:tRNA 5'-leader removal"/>
    <property type="evidence" value="ECO:0007669"/>
    <property type="project" value="UniProtKB-UniRule"/>
</dbReference>
<dbReference type="SUPFAM" id="SSF54211">
    <property type="entry name" value="Ribosomal protein S5 domain 2-like"/>
    <property type="match status" value="1"/>
</dbReference>
<dbReference type="RefSeq" id="WP_138085051.1">
    <property type="nucleotide sequence ID" value="NZ_VAUV01000003.1"/>
</dbReference>
<dbReference type="GO" id="GO:0042781">
    <property type="term" value="F:3'-tRNA processing endoribonuclease activity"/>
    <property type="evidence" value="ECO:0007669"/>
    <property type="project" value="TreeGrafter"/>
</dbReference>
<accession>A0A5R8KKA0</accession>
<evidence type="ECO:0000256" key="4">
    <source>
        <dbReference type="ARBA" id="ARBA00022801"/>
    </source>
</evidence>
<dbReference type="Gene3D" id="3.30.230.10">
    <property type="match status" value="1"/>
</dbReference>
<keyword evidence="4 6" id="KW-0378">Hydrolase</keyword>
<dbReference type="HAMAP" id="MF_00227">
    <property type="entry name" value="RNase_P"/>
    <property type="match status" value="1"/>
</dbReference>
<dbReference type="GO" id="GO:0004526">
    <property type="term" value="F:ribonuclease P activity"/>
    <property type="evidence" value="ECO:0007669"/>
    <property type="project" value="UniProtKB-UniRule"/>
</dbReference>
<keyword evidence="3 6" id="KW-0255">Endonuclease</keyword>
<reference evidence="8 9" key="1">
    <citation type="submission" date="2019-05" db="EMBL/GenBank/DDBJ databases">
        <title>Verrucobacter flavum gen. nov., sp. nov. a new member of the family Verrucomicrobiaceae.</title>
        <authorList>
            <person name="Szuroczki S."/>
            <person name="Abbaszade G."/>
            <person name="Szabo A."/>
            <person name="Felfoldi T."/>
            <person name="Schumann P."/>
            <person name="Boka K."/>
            <person name="Keki Z."/>
            <person name="Toumi M."/>
            <person name="Toth E."/>
        </authorList>
    </citation>
    <scope>NUCLEOTIDE SEQUENCE [LARGE SCALE GENOMIC DNA]</scope>
    <source>
        <strain evidence="8 9">MG-N-17</strain>
    </source>
</reference>
<dbReference type="EMBL" id="VAUV01000003">
    <property type="protein sequence ID" value="TLD72049.1"/>
    <property type="molecule type" value="Genomic_DNA"/>
</dbReference>
<evidence type="ECO:0000256" key="7">
    <source>
        <dbReference type="NCBIfam" id="TIGR00188"/>
    </source>
</evidence>
<comment type="caution">
    <text evidence="8">The sequence shown here is derived from an EMBL/GenBank/DDBJ whole genome shotgun (WGS) entry which is preliminary data.</text>
</comment>
<proteinExistence type="inferred from homology"/>
<dbReference type="InterPro" id="IPR000100">
    <property type="entry name" value="RNase_P"/>
</dbReference>
<keyword evidence="1 6" id="KW-0819">tRNA processing</keyword>
<evidence type="ECO:0000256" key="5">
    <source>
        <dbReference type="ARBA" id="ARBA00022884"/>
    </source>
</evidence>
<dbReference type="NCBIfam" id="TIGR00188">
    <property type="entry name" value="rnpA"/>
    <property type="match status" value="1"/>
</dbReference>
<sequence>MGLPTSSRLRSTTEFSLVRTKGTSFPARFLVFSVLKLDEPDTPTRFGFITSKKVGGAVQRVRLRRQFREIARLNPLKSGYWIVTIARWRAPQASFEELKQDWLKAARRARVLAPAPAAESPPATSSSSSSS</sequence>
<dbReference type="GO" id="GO:0000049">
    <property type="term" value="F:tRNA binding"/>
    <property type="evidence" value="ECO:0007669"/>
    <property type="project" value="UniProtKB-UniRule"/>
</dbReference>
<evidence type="ECO:0000256" key="3">
    <source>
        <dbReference type="ARBA" id="ARBA00022759"/>
    </source>
</evidence>
<dbReference type="EC" id="3.1.26.5" evidence="6 7"/>
<keyword evidence="2 6" id="KW-0540">Nuclease</keyword>
<dbReference type="GO" id="GO:0030677">
    <property type="term" value="C:ribonuclease P complex"/>
    <property type="evidence" value="ECO:0007669"/>
    <property type="project" value="TreeGrafter"/>
</dbReference>
<organism evidence="8 9">
    <name type="scientific">Phragmitibacter flavus</name>
    <dbReference type="NCBI Taxonomy" id="2576071"/>
    <lineage>
        <taxon>Bacteria</taxon>
        <taxon>Pseudomonadati</taxon>
        <taxon>Verrucomicrobiota</taxon>
        <taxon>Verrucomicrobiia</taxon>
        <taxon>Verrucomicrobiales</taxon>
        <taxon>Verrucomicrobiaceae</taxon>
        <taxon>Phragmitibacter</taxon>
    </lineage>
</organism>
<dbReference type="Proteomes" id="UP000306196">
    <property type="component" value="Unassembled WGS sequence"/>
</dbReference>
<gene>
    <name evidence="6 8" type="primary">rnpA</name>
    <name evidence="8" type="ORF">FEM03_04810</name>
</gene>
<evidence type="ECO:0000313" key="8">
    <source>
        <dbReference type="EMBL" id="TLD72049.1"/>
    </source>
</evidence>
<keyword evidence="5 6" id="KW-0694">RNA-binding</keyword>
<evidence type="ECO:0000256" key="6">
    <source>
        <dbReference type="HAMAP-Rule" id="MF_00227"/>
    </source>
</evidence>
<name>A0A5R8KKA0_9BACT</name>
<keyword evidence="9" id="KW-1185">Reference proteome</keyword>
<dbReference type="PANTHER" id="PTHR33992">
    <property type="entry name" value="RIBONUCLEASE P PROTEIN COMPONENT"/>
    <property type="match status" value="1"/>
</dbReference>
<evidence type="ECO:0000313" key="9">
    <source>
        <dbReference type="Proteomes" id="UP000306196"/>
    </source>
</evidence>
<comment type="subunit">
    <text evidence="6">Consists of a catalytic RNA component (M1 or rnpB) and a protein subunit.</text>
</comment>